<sequence length="306" mass="35480">MRSLTLCLGPHRVEMLDLMEAEMRRHKTVILEEPAHPEFYQLLAGKSSLRRYIASGAFEFPRFTLRAYCRYRELHEKERIAFFQVDPYVAAVQRFATGRLPTTDTEEMIWECEHGAVQALLSYYEAVANNNFDAMVKTTAAFARADARRFRLREKLRAAAIVGILAQTEGDVYVEAGYIHLYLYPLLKRLVPPGVRPRIRFLLQDPIQKRTNLPWRQHLSPGDVLTLRYINGGASRPSDTLLAAQSLIYVSLLSKEEKLPTATDTFPHLSEELYLCRWVRRLSYADCSEFYRQLRSRTARHQNHIS</sequence>
<organism evidence="1">
    <name type="scientific">Ammonifex degensii</name>
    <dbReference type="NCBI Taxonomy" id="42838"/>
    <lineage>
        <taxon>Bacteria</taxon>
        <taxon>Bacillati</taxon>
        <taxon>Bacillota</taxon>
        <taxon>Clostridia</taxon>
        <taxon>Thermoanaerobacterales</taxon>
        <taxon>Thermoanaerobacteraceae</taxon>
        <taxon>Ammonifex</taxon>
    </lineage>
</organism>
<dbReference type="EMBL" id="DSMV01000136">
    <property type="protein sequence ID" value="HDW51538.1"/>
    <property type="molecule type" value="Genomic_DNA"/>
</dbReference>
<dbReference type="AlphaFoldDB" id="A0A7C1JLL6"/>
<accession>A0A7C1JLL6</accession>
<gene>
    <name evidence="1" type="ORF">ENQ35_02185</name>
</gene>
<proteinExistence type="predicted"/>
<comment type="caution">
    <text evidence="1">The sequence shown here is derived from an EMBL/GenBank/DDBJ whole genome shotgun (WGS) entry which is preliminary data.</text>
</comment>
<reference evidence="1" key="1">
    <citation type="journal article" date="2020" name="mSystems">
        <title>Genome- and Community-Level Interaction Insights into Carbon Utilization and Element Cycling Functions of Hydrothermarchaeota in Hydrothermal Sediment.</title>
        <authorList>
            <person name="Zhou Z."/>
            <person name="Liu Y."/>
            <person name="Xu W."/>
            <person name="Pan J."/>
            <person name="Luo Z.H."/>
            <person name="Li M."/>
        </authorList>
    </citation>
    <scope>NUCLEOTIDE SEQUENCE [LARGE SCALE GENOMIC DNA]</scope>
    <source>
        <strain evidence="1">SpSt-301</strain>
    </source>
</reference>
<name>A0A7C1JLL6_9THEO</name>
<evidence type="ECO:0000313" key="1">
    <source>
        <dbReference type="EMBL" id="HDW51538.1"/>
    </source>
</evidence>
<protein>
    <submittedName>
        <fullName evidence="1">Uncharacterized protein</fullName>
    </submittedName>
</protein>